<protein>
    <submittedName>
        <fullName evidence="2">Uncharacterized protein</fullName>
    </submittedName>
</protein>
<feature type="region of interest" description="Disordered" evidence="1">
    <location>
        <begin position="62"/>
        <end position="92"/>
    </location>
</feature>
<sequence length="166" mass="18713">MLRTCVSSNLLRTDSKVDVSQHDVEQKRTENRKSIIFNTYEELGPSLAEALRYKELSTPLKMQTLNSTESTENLERSIESQSQSQSQTSASTQRDIAVGVTRSIVIGRILQSSVDILSIVEEFFTQLNAQLKLNVTGFCYLQESTFLVYLETPPDTFARHANFGLL</sequence>
<organism evidence="2 3">
    <name type="scientific">Albugo candida</name>
    <dbReference type="NCBI Taxonomy" id="65357"/>
    <lineage>
        <taxon>Eukaryota</taxon>
        <taxon>Sar</taxon>
        <taxon>Stramenopiles</taxon>
        <taxon>Oomycota</taxon>
        <taxon>Peronosporomycetes</taxon>
        <taxon>Albuginales</taxon>
        <taxon>Albuginaceae</taxon>
        <taxon>Albugo</taxon>
    </lineage>
</organism>
<feature type="compositionally biased region" description="Low complexity" evidence="1">
    <location>
        <begin position="80"/>
        <end position="92"/>
    </location>
</feature>
<feature type="compositionally biased region" description="Polar residues" evidence="1">
    <location>
        <begin position="62"/>
        <end position="71"/>
    </location>
</feature>
<evidence type="ECO:0000313" key="2">
    <source>
        <dbReference type="EMBL" id="CCI11335.1"/>
    </source>
</evidence>
<keyword evidence="3" id="KW-1185">Reference proteome</keyword>
<reference evidence="2 3" key="1">
    <citation type="submission" date="2012-05" db="EMBL/GenBank/DDBJ databases">
        <title>Recombination and specialization in a pathogen metapopulation.</title>
        <authorList>
            <person name="Gardiner A."/>
            <person name="Kemen E."/>
            <person name="Schultz-Larsen T."/>
            <person name="MacLean D."/>
            <person name="Van Oosterhout C."/>
            <person name="Jones J.D.G."/>
        </authorList>
    </citation>
    <scope>NUCLEOTIDE SEQUENCE [LARGE SCALE GENOMIC DNA]</scope>
    <source>
        <strain evidence="2 3">Ac Nc2</strain>
    </source>
</reference>
<comment type="caution">
    <text evidence="2">The sequence shown here is derived from an EMBL/GenBank/DDBJ whole genome shotgun (WGS) entry which is preliminary data.</text>
</comment>
<accession>A0A024FW35</accession>
<dbReference type="Proteomes" id="UP000053237">
    <property type="component" value="Unassembled WGS sequence"/>
</dbReference>
<proteinExistence type="predicted"/>
<dbReference type="InParanoid" id="A0A024FW35"/>
<name>A0A024FW35_9STRA</name>
<evidence type="ECO:0000313" key="3">
    <source>
        <dbReference type="Proteomes" id="UP000053237"/>
    </source>
</evidence>
<evidence type="ECO:0000256" key="1">
    <source>
        <dbReference type="SAM" id="MobiDB-lite"/>
    </source>
</evidence>
<gene>
    <name evidence="2" type="ORF">BN9_127470</name>
</gene>
<dbReference type="AlphaFoldDB" id="A0A024FW35"/>
<dbReference type="EMBL" id="CAIX01000945">
    <property type="protein sequence ID" value="CCI11335.1"/>
    <property type="molecule type" value="Genomic_DNA"/>
</dbReference>
<dbReference type="OrthoDB" id="548795at2759"/>